<feature type="region of interest" description="Disordered" evidence="1">
    <location>
        <begin position="242"/>
        <end position="278"/>
    </location>
</feature>
<reference evidence="4" key="2">
    <citation type="journal article" date="2009" name="Genome Res.">
        <title>Comparative genomic analyses of the human fungal pathogens Coccidioides and their relatives.</title>
        <authorList>
            <person name="Sharpton T.J."/>
            <person name="Stajich J.E."/>
            <person name="Rounsley S.D."/>
            <person name="Gardner M.J."/>
            <person name="Wortman J.R."/>
            <person name="Jordar V.S."/>
            <person name="Maiti R."/>
            <person name="Kodira C.D."/>
            <person name="Neafsey D.E."/>
            <person name="Zeng Q."/>
            <person name="Hung C.-Y."/>
            <person name="McMahan C."/>
            <person name="Muszewska A."/>
            <person name="Grynberg M."/>
            <person name="Mandel M.A."/>
            <person name="Kellner E.M."/>
            <person name="Barker B.M."/>
            <person name="Galgiani J.N."/>
            <person name="Orbach M.J."/>
            <person name="Kirkland T.N."/>
            <person name="Cole G.T."/>
            <person name="Henn M.R."/>
            <person name="Birren B.W."/>
            <person name="Taylor J.W."/>
        </authorList>
    </citation>
    <scope>NUCLEOTIDE SEQUENCE [LARGE SCALE GENOMIC DNA]</scope>
    <source>
        <strain evidence="4">RMSCC 3488</strain>
    </source>
</reference>
<sequence length="354" mass="38854">MPPWLFPDPFPLTKSGGDDLASAGAKMISRSVQRMSTKMFKSAAAPPAENQRSNRSKSTKSVHFEAQLESVCYFMKDDEPCLIAARISAVTRTNGACDPLKELKSESSLLLHDSTCVLDMISQSADRKDDAPVRVEQVYLSNRKNVTGTLAVANVSFAEHVKVRFTLDGWKTVSETAAEYFGNHRHKGFDTFGFTISLEDQKALKDKTMSFYVCYVANGMEIMDNNNSMNYQVELSKFAHQTGKSSPVENANATATSKSLPQSPATVERASAQASPPGILRLTSSSQKVSKASKYSAGNQLFAPLSRQLKAEVESFEGKKHHAEVDQGNVPLFKYMDRLSSNANVLSSSQIRLL</sequence>
<dbReference type="GO" id="GO:0000164">
    <property type="term" value="C:protein phosphatase type 1 complex"/>
    <property type="evidence" value="ECO:0007669"/>
    <property type="project" value="TreeGrafter"/>
</dbReference>
<evidence type="ECO:0000259" key="2">
    <source>
        <dbReference type="PROSITE" id="PS51159"/>
    </source>
</evidence>
<dbReference type="GO" id="GO:0008157">
    <property type="term" value="F:protein phosphatase 1 binding"/>
    <property type="evidence" value="ECO:0007669"/>
    <property type="project" value="TreeGrafter"/>
</dbReference>
<feature type="compositionally biased region" description="Polar residues" evidence="1">
    <location>
        <begin position="242"/>
        <end position="265"/>
    </location>
</feature>
<dbReference type="GO" id="GO:0005979">
    <property type="term" value="P:regulation of glycogen biosynthetic process"/>
    <property type="evidence" value="ECO:0007669"/>
    <property type="project" value="TreeGrafter"/>
</dbReference>
<dbReference type="PANTHER" id="PTHR12307">
    <property type="entry name" value="PROTEIN PHOSPHATASE 1 REGULATORY SUBUNIT"/>
    <property type="match status" value="1"/>
</dbReference>
<dbReference type="AlphaFoldDB" id="A0A0J6FHS2"/>
<dbReference type="GO" id="GO:2001069">
    <property type="term" value="F:glycogen binding"/>
    <property type="evidence" value="ECO:0007669"/>
    <property type="project" value="TreeGrafter"/>
</dbReference>
<name>A0A0J6FHS2_COCPO</name>
<dbReference type="Gene3D" id="2.60.40.2440">
    <property type="entry name" value="Carbohydrate binding type-21 domain"/>
    <property type="match status" value="1"/>
</dbReference>
<evidence type="ECO:0000256" key="1">
    <source>
        <dbReference type="SAM" id="MobiDB-lite"/>
    </source>
</evidence>
<dbReference type="Proteomes" id="UP000054567">
    <property type="component" value="Unassembled WGS sequence"/>
</dbReference>
<dbReference type="VEuPathDB" id="FungiDB:CPAG_04703"/>
<reference evidence="4" key="3">
    <citation type="journal article" date="2010" name="Genome Res.">
        <title>Population genomic sequencing of Coccidioides fungi reveals recent hybridization and transposon control.</title>
        <authorList>
            <person name="Neafsey D.E."/>
            <person name="Barker B.M."/>
            <person name="Sharpton T.J."/>
            <person name="Stajich J.E."/>
            <person name="Park D.J."/>
            <person name="Whiston E."/>
            <person name="Hung C.-Y."/>
            <person name="McMahan C."/>
            <person name="White J."/>
            <person name="Sykes S."/>
            <person name="Heiman D."/>
            <person name="Young S."/>
            <person name="Zeng Q."/>
            <person name="Abouelleil A."/>
            <person name="Aftuck L."/>
            <person name="Bessette D."/>
            <person name="Brown A."/>
            <person name="FitzGerald M."/>
            <person name="Lui A."/>
            <person name="Macdonald J.P."/>
            <person name="Priest M."/>
            <person name="Orbach M.J."/>
            <person name="Galgiani J.N."/>
            <person name="Kirkland T.N."/>
            <person name="Cole G.T."/>
            <person name="Birren B.W."/>
            <person name="Henn M.R."/>
            <person name="Taylor J.W."/>
            <person name="Rounsley S.D."/>
        </authorList>
    </citation>
    <scope>NUCLEOTIDE SEQUENCE [LARGE SCALE GENOMIC DNA]</scope>
    <source>
        <strain evidence="4">RMSCC 3488</strain>
    </source>
</reference>
<reference evidence="3 4" key="1">
    <citation type="submission" date="2007-06" db="EMBL/GenBank/DDBJ databases">
        <title>The Genome Sequence of Coccidioides posadasii RMSCC_3488.</title>
        <authorList>
            <consortium name="Coccidioides Genome Resources Consortium"/>
            <consortium name="The Broad Institute Genome Sequencing Platform"/>
            <person name="Henn M.R."/>
            <person name="Sykes S."/>
            <person name="Young S."/>
            <person name="Jaffe D."/>
            <person name="Berlin A."/>
            <person name="Alvarez P."/>
            <person name="Butler J."/>
            <person name="Gnerre S."/>
            <person name="Grabherr M."/>
            <person name="Mauceli E."/>
            <person name="Brockman W."/>
            <person name="Kodira C."/>
            <person name="Alvarado L."/>
            <person name="Zeng Q."/>
            <person name="Crawford M."/>
            <person name="Antoine C."/>
            <person name="Devon K."/>
            <person name="Galgiani J."/>
            <person name="Orsborn K."/>
            <person name="Lewis M.L."/>
            <person name="Nusbaum C."/>
            <person name="Galagan J."/>
            <person name="Birren B."/>
        </authorList>
    </citation>
    <scope>NUCLEOTIDE SEQUENCE [LARGE SCALE GENOMIC DNA]</scope>
    <source>
        <strain evidence="3 4">RMSCC 3488</strain>
    </source>
</reference>
<accession>A0A0J6FHS2</accession>
<evidence type="ECO:0000313" key="3">
    <source>
        <dbReference type="EMBL" id="KMM68374.1"/>
    </source>
</evidence>
<dbReference type="InterPro" id="IPR038175">
    <property type="entry name" value="CBM21_dom_sf"/>
</dbReference>
<protein>
    <recommendedName>
        <fullName evidence="2">CBM21 domain-containing protein</fullName>
    </recommendedName>
</protein>
<organism evidence="3 4">
    <name type="scientific">Coccidioides posadasii RMSCC 3488</name>
    <dbReference type="NCBI Taxonomy" id="454284"/>
    <lineage>
        <taxon>Eukaryota</taxon>
        <taxon>Fungi</taxon>
        <taxon>Dikarya</taxon>
        <taxon>Ascomycota</taxon>
        <taxon>Pezizomycotina</taxon>
        <taxon>Eurotiomycetes</taxon>
        <taxon>Eurotiomycetidae</taxon>
        <taxon>Onygenales</taxon>
        <taxon>Onygenaceae</taxon>
        <taxon>Coccidioides</taxon>
    </lineage>
</organism>
<dbReference type="PANTHER" id="PTHR12307:SF36">
    <property type="entry name" value="GLYCOGEN-BINDING SUBUNIT 76A"/>
    <property type="match status" value="1"/>
</dbReference>
<dbReference type="InterPro" id="IPR050782">
    <property type="entry name" value="PP1_regulatory_subunit_3"/>
</dbReference>
<proteinExistence type="predicted"/>
<dbReference type="OrthoDB" id="1881at2759"/>
<dbReference type="InterPro" id="IPR005036">
    <property type="entry name" value="CBM21_dom"/>
</dbReference>
<dbReference type="Pfam" id="PF03370">
    <property type="entry name" value="CBM_21"/>
    <property type="match status" value="1"/>
</dbReference>
<gene>
    <name evidence="3" type="ORF">CPAG_04703</name>
</gene>
<feature type="domain" description="CBM21" evidence="2">
    <location>
        <begin position="125"/>
        <end position="234"/>
    </location>
</feature>
<dbReference type="PROSITE" id="PS51159">
    <property type="entry name" value="CBM21"/>
    <property type="match status" value="1"/>
</dbReference>
<evidence type="ECO:0000313" key="4">
    <source>
        <dbReference type="Proteomes" id="UP000054567"/>
    </source>
</evidence>
<feature type="region of interest" description="Disordered" evidence="1">
    <location>
        <begin position="41"/>
        <end position="61"/>
    </location>
</feature>
<dbReference type="EMBL" id="DS268110">
    <property type="protein sequence ID" value="KMM68374.1"/>
    <property type="molecule type" value="Genomic_DNA"/>
</dbReference>